<feature type="chain" id="PRO_5037148471" evidence="3">
    <location>
        <begin position="31"/>
        <end position="365"/>
    </location>
</feature>
<feature type="domain" description="AB hydrolase-1" evidence="4">
    <location>
        <begin position="77"/>
        <end position="349"/>
    </location>
</feature>
<dbReference type="AlphaFoldDB" id="A0A975G303"/>
<feature type="signal peptide" evidence="3">
    <location>
        <begin position="1"/>
        <end position="30"/>
    </location>
</feature>
<dbReference type="InterPro" id="IPR006311">
    <property type="entry name" value="TAT_signal"/>
</dbReference>
<dbReference type="Gene3D" id="3.40.50.1820">
    <property type="entry name" value="alpha/beta hydrolase"/>
    <property type="match status" value="1"/>
</dbReference>
<dbReference type="PROSITE" id="PS51318">
    <property type="entry name" value="TAT"/>
    <property type="match status" value="1"/>
</dbReference>
<dbReference type="Proteomes" id="UP000676409">
    <property type="component" value="Chromosome"/>
</dbReference>
<dbReference type="SUPFAM" id="SSF53474">
    <property type="entry name" value="alpha/beta-Hydrolases"/>
    <property type="match status" value="1"/>
</dbReference>
<dbReference type="InterPro" id="IPR000073">
    <property type="entry name" value="AB_hydrolase_1"/>
</dbReference>
<evidence type="ECO:0000259" key="4">
    <source>
        <dbReference type="Pfam" id="PF00561"/>
    </source>
</evidence>
<protein>
    <submittedName>
        <fullName evidence="5">Alpha/beta hydrolase</fullName>
    </submittedName>
</protein>
<evidence type="ECO:0000256" key="3">
    <source>
        <dbReference type="SAM" id="SignalP"/>
    </source>
</evidence>
<keyword evidence="6" id="KW-1185">Reference proteome</keyword>
<dbReference type="RefSeq" id="WP_211939614.1">
    <property type="nucleotide sequence ID" value="NZ_CP073078.1"/>
</dbReference>
<dbReference type="InterPro" id="IPR050266">
    <property type="entry name" value="AB_hydrolase_sf"/>
</dbReference>
<reference evidence="5" key="1">
    <citation type="submission" date="2021-04" db="EMBL/GenBank/DDBJ databases">
        <title>The complete genome sequence of Caulobacter sp. S6.</title>
        <authorList>
            <person name="Tang Y."/>
            <person name="Ouyang W."/>
            <person name="Liu Q."/>
            <person name="Huang B."/>
            <person name="Guo Z."/>
            <person name="Lei P."/>
        </authorList>
    </citation>
    <scope>NUCLEOTIDE SEQUENCE</scope>
    <source>
        <strain evidence="5">S6</strain>
    </source>
</reference>
<dbReference type="PANTHER" id="PTHR43798">
    <property type="entry name" value="MONOACYLGLYCEROL LIPASE"/>
    <property type="match status" value="1"/>
</dbReference>
<dbReference type="PANTHER" id="PTHR43798:SF33">
    <property type="entry name" value="HYDROLASE, PUTATIVE (AFU_ORTHOLOGUE AFUA_2G14860)-RELATED"/>
    <property type="match status" value="1"/>
</dbReference>
<dbReference type="GO" id="GO:0006508">
    <property type="term" value="P:proteolysis"/>
    <property type="evidence" value="ECO:0007669"/>
    <property type="project" value="InterPro"/>
</dbReference>
<evidence type="ECO:0000313" key="5">
    <source>
        <dbReference type="EMBL" id="QUD89562.1"/>
    </source>
</evidence>
<gene>
    <name evidence="5" type="ORF">KCG34_06690</name>
</gene>
<evidence type="ECO:0000256" key="1">
    <source>
        <dbReference type="ARBA" id="ARBA00010088"/>
    </source>
</evidence>
<evidence type="ECO:0000313" key="6">
    <source>
        <dbReference type="Proteomes" id="UP000676409"/>
    </source>
</evidence>
<sequence length="365" mass="39488">MNGSTRRSLTLGLGAALAAAAAGRAGAGQAADEAPVDARKVIADVQALPGGIDELKAVEINGLKQWIHVRGADRRNPILLFIHGGPGSPMMPEAWSWERPWEDLFTMVQWDQRGAGKTYASAGGLGPQPLTVDLMLSDAKAVVAYLRQTYGREKIFVLGHSWGSLLGLMLAHAIPDQLYAYIGVGQAVSGRLNEEVGYRETLEAARRKGDQAAIKALEAIAPYPGAGPLDLEKLVAERQWDVALGGMRYGQDHAPEMPIWSLSPDYTEADLATASKGELESVMALAPQLPAVDLRSIVDYRCPIFFFAGVDDRTTPTSVVERYFTSLRAPKKRLFVMEHAAHYVVDEAPGLVLLDLAREVRPLAP</sequence>
<organism evidence="5 6">
    <name type="scientific">Phenylobacterium montanum</name>
    <dbReference type="NCBI Taxonomy" id="2823693"/>
    <lineage>
        <taxon>Bacteria</taxon>
        <taxon>Pseudomonadati</taxon>
        <taxon>Pseudomonadota</taxon>
        <taxon>Alphaproteobacteria</taxon>
        <taxon>Caulobacterales</taxon>
        <taxon>Caulobacteraceae</taxon>
        <taxon>Phenylobacterium</taxon>
    </lineage>
</organism>
<dbReference type="EMBL" id="CP073078">
    <property type="protein sequence ID" value="QUD89562.1"/>
    <property type="molecule type" value="Genomic_DNA"/>
</dbReference>
<keyword evidence="2 5" id="KW-0378">Hydrolase</keyword>
<dbReference type="PRINTS" id="PR00793">
    <property type="entry name" value="PROAMNOPTASE"/>
</dbReference>
<dbReference type="InterPro" id="IPR029058">
    <property type="entry name" value="AB_hydrolase_fold"/>
</dbReference>
<comment type="similarity">
    <text evidence="1">Belongs to the peptidase S33 family.</text>
</comment>
<evidence type="ECO:0000256" key="2">
    <source>
        <dbReference type="ARBA" id="ARBA00022801"/>
    </source>
</evidence>
<dbReference type="GO" id="GO:0008233">
    <property type="term" value="F:peptidase activity"/>
    <property type="evidence" value="ECO:0007669"/>
    <property type="project" value="InterPro"/>
</dbReference>
<keyword evidence="3" id="KW-0732">Signal</keyword>
<dbReference type="InterPro" id="IPR002410">
    <property type="entry name" value="Peptidase_S33"/>
</dbReference>
<dbReference type="Pfam" id="PF00561">
    <property type="entry name" value="Abhydrolase_1"/>
    <property type="match status" value="1"/>
</dbReference>
<dbReference type="GO" id="GO:0016020">
    <property type="term" value="C:membrane"/>
    <property type="evidence" value="ECO:0007669"/>
    <property type="project" value="TreeGrafter"/>
</dbReference>
<name>A0A975G303_9CAUL</name>
<accession>A0A975G303</accession>
<proteinExistence type="inferred from homology"/>
<dbReference type="KEGG" id="caul:KCG34_06690"/>